<keyword evidence="1" id="KW-1133">Transmembrane helix</keyword>
<dbReference type="AlphaFoldDB" id="A0A6C0H4R1"/>
<name>A0A6C0H4R1_9ZZZZ</name>
<keyword evidence="1" id="KW-0472">Membrane</keyword>
<evidence type="ECO:0000256" key="1">
    <source>
        <dbReference type="SAM" id="Phobius"/>
    </source>
</evidence>
<feature type="transmembrane region" description="Helical" evidence="1">
    <location>
        <begin position="314"/>
        <end position="332"/>
    </location>
</feature>
<proteinExistence type="predicted"/>
<sequence>MTSNNYFTFDKCYSKPTAVSEASFNRILANDFYHSTVSSVRDCEIQSIRTNSEFFLINDISSTLNNNIYTNCYIPKVDNNTNNTSIFGNDTTIQRALQLFDSLFNNGSTTNPPYSTQPMPIADSCNNLLFNLNKPFNQQVCFKYVIDEQIYTPKSKYAYYRRPLLTSDNINIMRNMTDPSTYTDSTTLAQLTQFEELLKFDTTDPTYTSTNSGHGALTRSFKNYICTPTPENLRLLNVEITALNTNYNNLFTKLDDIKTDLSSINYLNSFDNNTLRAINLNIITKSKELNNLLTSGGANNGRLDDSTLLTQFKIIENIILVLLIIYFIFYFTKKKAT</sequence>
<protein>
    <submittedName>
        <fullName evidence="2">Uncharacterized protein</fullName>
    </submittedName>
</protein>
<evidence type="ECO:0000313" key="2">
    <source>
        <dbReference type="EMBL" id="QHT75397.1"/>
    </source>
</evidence>
<reference evidence="2" key="1">
    <citation type="journal article" date="2020" name="Nature">
        <title>Giant virus diversity and host interactions through global metagenomics.</title>
        <authorList>
            <person name="Schulz F."/>
            <person name="Roux S."/>
            <person name="Paez-Espino D."/>
            <person name="Jungbluth S."/>
            <person name="Walsh D.A."/>
            <person name="Denef V.J."/>
            <person name="McMahon K.D."/>
            <person name="Konstantinidis K.T."/>
            <person name="Eloe-Fadrosh E.A."/>
            <person name="Kyrpides N.C."/>
            <person name="Woyke T."/>
        </authorList>
    </citation>
    <scope>NUCLEOTIDE SEQUENCE</scope>
    <source>
        <strain evidence="2">GVMAG-M-3300023179-63</strain>
    </source>
</reference>
<dbReference type="EMBL" id="MN739870">
    <property type="protein sequence ID" value="QHT75397.1"/>
    <property type="molecule type" value="Genomic_DNA"/>
</dbReference>
<keyword evidence="1" id="KW-0812">Transmembrane</keyword>
<accession>A0A6C0H4R1</accession>
<organism evidence="2">
    <name type="scientific">viral metagenome</name>
    <dbReference type="NCBI Taxonomy" id="1070528"/>
    <lineage>
        <taxon>unclassified sequences</taxon>
        <taxon>metagenomes</taxon>
        <taxon>organismal metagenomes</taxon>
    </lineage>
</organism>